<gene>
    <name evidence="3" type="ORF">BFJ63_vAg18106</name>
</gene>
<protein>
    <recommendedName>
        <fullName evidence="2">ZSWIM1/3 RNaseH-like domain-containing protein</fullName>
    </recommendedName>
</protein>
<dbReference type="AlphaFoldDB" id="A0A4Q2V571"/>
<dbReference type="Proteomes" id="UP000290540">
    <property type="component" value="Unassembled WGS sequence"/>
</dbReference>
<dbReference type="Pfam" id="PF21056">
    <property type="entry name" value="ZSWIM1-3_RNaseH-like"/>
    <property type="match status" value="1"/>
</dbReference>
<dbReference type="EMBL" id="MQTW01000812">
    <property type="protein sequence ID" value="RYC79017.1"/>
    <property type="molecule type" value="Genomic_DNA"/>
</dbReference>
<dbReference type="InterPro" id="IPR048324">
    <property type="entry name" value="ZSWIM1-3_RNaseH-like"/>
</dbReference>
<name>A0A4Q2V571_FUSOX</name>
<dbReference type="PANTHER" id="PTHR31569:SF4">
    <property type="entry name" value="SWIM-TYPE DOMAIN-CONTAINING PROTEIN"/>
    <property type="match status" value="1"/>
</dbReference>
<evidence type="ECO:0000256" key="1">
    <source>
        <dbReference type="SAM" id="MobiDB-lite"/>
    </source>
</evidence>
<dbReference type="InterPro" id="IPR052579">
    <property type="entry name" value="Zinc_finger_SWIM"/>
</dbReference>
<proteinExistence type="predicted"/>
<evidence type="ECO:0000313" key="3">
    <source>
        <dbReference type="EMBL" id="RYC79017.1"/>
    </source>
</evidence>
<feature type="domain" description="ZSWIM1/3 RNaseH-like" evidence="2">
    <location>
        <begin position="200"/>
        <end position="270"/>
    </location>
</feature>
<comment type="caution">
    <text evidence="3">The sequence shown here is derived from an EMBL/GenBank/DDBJ whole genome shotgun (WGS) entry which is preliminary data.</text>
</comment>
<feature type="region of interest" description="Disordered" evidence="1">
    <location>
        <begin position="102"/>
        <end position="124"/>
    </location>
</feature>
<reference evidence="3 4" key="1">
    <citation type="submission" date="2016-12" db="EMBL/GenBank/DDBJ databases">
        <title>Draft genome sequence of Fusarium oxysporum causing rot on Narcissus.</title>
        <authorList>
            <person name="Armitage A.D."/>
            <person name="Taylor A."/>
            <person name="Clarkson J.P."/>
            <person name="Harrison R.J."/>
            <person name="Jackson A.C."/>
        </authorList>
    </citation>
    <scope>NUCLEOTIDE SEQUENCE [LARGE SCALE GENOMIC DNA]</scope>
    <source>
        <strain evidence="3 4">N139</strain>
    </source>
</reference>
<dbReference type="PANTHER" id="PTHR31569">
    <property type="entry name" value="SWIM-TYPE DOMAIN-CONTAINING PROTEIN"/>
    <property type="match status" value="1"/>
</dbReference>
<sequence>MDQALKVFPDDALPPEAVFSSQSELLAAINEWASMRGYAFVARRSSKAKTLSQALTVTYVCDRGGGPRSDQASKRKTSSRRTACLFSINAVESSCKTRWAVKHRRDPRTHMHNHEPSYGPRAHPVHRRITSDQEQTVRLLTEAGVKPKEIQTFIRLSDKFCLATQQDIYNAIARSKRDLAKGQSSIHALADELVDQGFGSHFCLNQDDKVTAVFFTNADSLAYTKSYPEVMMLDYTYKTNKYKMPLLDIVGIDAYGKSFYIIFTFMSGKEEADYL</sequence>
<organism evidence="3 4">
    <name type="scientific">Fusarium oxysporum f. sp. narcissi</name>
    <dbReference type="NCBI Taxonomy" id="451672"/>
    <lineage>
        <taxon>Eukaryota</taxon>
        <taxon>Fungi</taxon>
        <taxon>Dikarya</taxon>
        <taxon>Ascomycota</taxon>
        <taxon>Pezizomycotina</taxon>
        <taxon>Sordariomycetes</taxon>
        <taxon>Hypocreomycetidae</taxon>
        <taxon>Hypocreales</taxon>
        <taxon>Nectriaceae</taxon>
        <taxon>Fusarium</taxon>
        <taxon>Fusarium oxysporum species complex</taxon>
    </lineage>
</organism>
<evidence type="ECO:0000313" key="4">
    <source>
        <dbReference type="Proteomes" id="UP000290540"/>
    </source>
</evidence>
<evidence type="ECO:0000259" key="2">
    <source>
        <dbReference type="Pfam" id="PF21056"/>
    </source>
</evidence>
<accession>A0A4Q2V571</accession>